<evidence type="ECO:0000313" key="1">
    <source>
        <dbReference type="EMBL" id="KAJ8724875.1"/>
    </source>
</evidence>
<evidence type="ECO:0008006" key="3">
    <source>
        <dbReference type="Google" id="ProtNLM"/>
    </source>
</evidence>
<dbReference type="InterPro" id="IPR027417">
    <property type="entry name" value="P-loop_NTPase"/>
</dbReference>
<keyword evidence="2" id="KW-1185">Reference proteome</keyword>
<dbReference type="PANTHER" id="PTHR46844:SF1">
    <property type="entry name" value="SLR5058 PROTEIN"/>
    <property type="match status" value="1"/>
</dbReference>
<sequence>MFNRREGTSGISGQLYETKLLSLLYFRAFQDERITDFQLASNVEHAGAFDDICYRAKVEGFDKPICVFIQAKHRENKEQTLKINLATYFTSYLEIRQQFDPSTKDLFWRGTFNEVDCLFVIYTTAKDESSNESKVQSSFCPILNDLIDTNGSVQQTYKHENDVEFLCKIAIKEEIAVLAERVAKFINDDSNFQMLLTDEILLRYHIILAQKVVDVTEIQPDGYRIASFRTGFFDTNDEYLLIFKDKLFKEILKRRKRKTNEKQLLSEFLAEPTDVSKLSKIIGTIIKYNNGQLEFDELTKKNLPLNIKQIDVSRSTINKAVELAAKEILLSEETTFKVPVAFGNKDITLSGNEEKKKKRIKYLTTQIIHLLDQCKSSKIVTIDETLGEGFIRPNGGIGSAIGNIFVLDDDANLLKITDSGDSLETLAKNLLESLKEEIRLINKDRSENKIPDLCEYKFCFKFKNVSKLLWTYTEYEETLARDFLNKLLIYSDQADEKAVEEILKSEVEEYLQDQPNYFQIQTDAIFSKYHDDIQKWWMIPKQAHYLTRKSDLFHKAKSNIIKNPLLSIINAMFCNSIKHIACTFTEDTVMSLKLHDQDSSTVIVTDNTVLSIIKVMQHFTNIDSAVLDLKYIVKLPLKDRKSLIKELNDTNKEKVLILVCEDIPNDKKKILENIAKAVVKKKTIIVTNHAYVEILKKYFPNPPVHDENNNFINMSEESQHNILDSSKTTFQGTEVKLNLILDDKSKMYVKGEVLNKIITEETITVGKLTCNRNYDEIKHLYVDRCVRKTKPDTNITPEKSHLVETFYDIKDNVVLITAEPGMGKSTLLTHLAIKTKEFKPEVWIVRIDLIECSEEFRKWQIDETTINLLEILKFMCQVMIREKLGKENTVVITLKEQDNVVYLSQCTADSLTEFELHLFLHFYYNREIIFLFDGFDEICPHYTDLVLTCLKHIKNVLGRHRMWMTSRSYDEVKSILEKEFQSSYEIDYFSNIEMKKYLNTFWECSLKLEELNSIQRKNVKKFLEYMSVLDNERTPVAKSLYEIYKSAALYMGSEIKDSYIPSWKCKNDAGSSSTSQAVVYDPFADELNCDWNPLITYLTVINIENNIKDDTKKSREWYLDIDTYTVFANYLENKIKRRYKEKNGMNIYKPDMMRFLENEVTKSILMHKQLGAYVTFHTIFTKKEMEEIEETIKLCQKGQEKADLIVSVADGKPIFLHKTFAEYFAVEYICDCLKKDFSIQKIHYFYALGTNFDNNLRKIFGNKLKTDSTLANMSKRNDDLVSNYFASHPHHKDIYDLIRKTSSIRCHEGFVIAEPFVNMMINSEYKSTKAVFPNDDLTLLYNNLSGLLAYELSRTSEGGGFTHYFRQRVLETETTLQTVDVYSMSGVHVVTEIIDGNLEDFL</sequence>
<reference evidence="1" key="1">
    <citation type="submission" date="2023-03" db="EMBL/GenBank/DDBJ databases">
        <title>Chromosome-level genomes of two armyworms, Mythimna separata and Mythimna loreyi, provide insights into the biosynthesis and reception of sex pheromones.</title>
        <authorList>
            <person name="Zhao H."/>
        </authorList>
    </citation>
    <scope>NUCLEOTIDE SEQUENCE</scope>
    <source>
        <strain evidence="1">BeijingLab</strain>
        <tissue evidence="1">Pupa</tissue>
    </source>
</reference>
<protein>
    <recommendedName>
        <fullName evidence="3">NACHT domain-containing protein</fullName>
    </recommendedName>
</protein>
<dbReference type="SUPFAM" id="SSF52540">
    <property type="entry name" value="P-loop containing nucleoside triphosphate hydrolases"/>
    <property type="match status" value="1"/>
</dbReference>
<dbReference type="PANTHER" id="PTHR46844">
    <property type="entry name" value="SLR5058 PROTEIN"/>
    <property type="match status" value="1"/>
</dbReference>
<organism evidence="1 2">
    <name type="scientific">Mythimna separata</name>
    <name type="common">Oriental armyworm</name>
    <name type="synonym">Pseudaletia separata</name>
    <dbReference type="NCBI Taxonomy" id="271217"/>
    <lineage>
        <taxon>Eukaryota</taxon>
        <taxon>Metazoa</taxon>
        <taxon>Ecdysozoa</taxon>
        <taxon>Arthropoda</taxon>
        <taxon>Hexapoda</taxon>
        <taxon>Insecta</taxon>
        <taxon>Pterygota</taxon>
        <taxon>Neoptera</taxon>
        <taxon>Endopterygota</taxon>
        <taxon>Lepidoptera</taxon>
        <taxon>Glossata</taxon>
        <taxon>Ditrysia</taxon>
        <taxon>Noctuoidea</taxon>
        <taxon>Noctuidae</taxon>
        <taxon>Noctuinae</taxon>
        <taxon>Hadenini</taxon>
        <taxon>Mythimna</taxon>
    </lineage>
</organism>
<evidence type="ECO:0000313" key="2">
    <source>
        <dbReference type="Proteomes" id="UP001231518"/>
    </source>
</evidence>
<dbReference type="Proteomes" id="UP001231518">
    <property type="component" value="Chromosome 7"/>
</dbReference>
<dbReference type="Gene3D" id="3.40.50.300">
    <property type="entry name" value="P-loop containing nucleotide triphosphate hydrolases"/>
    <property type="match status" value="1"/>
</dbReference>
<proteinExistence type="predicted"/>
<name>A0AAD7YRH5_MYTSE</name>
<accession>A0AAD7YRH5</accession>
<gene>
    <name evidence="1" type="ORF">PYW07_015833</name>
</gene>
<dbReference type="EMBL" id="JARGEI010000010">
    <property type="protein sequence ID" value="KAJ8724875.1"/>
    <property type="molecule type" value="Genomic_DNA"/>
</dbReference>
<comment type="caution">
    <text evidence="1">The sequence shown here is derived from an EMBL/GenBank/DDBJ whole genome shotgun (WGS) entry which is preliminary data.</text>
</comment>